<dbReference type="GO" id="GO:0008270">
    <property type="term" value="F:zinc ion binding"/>
    <property type="evidence" value="ECO:0007669"/>
    <property type="project" value="UniProtKB-UniRule"/>
</dbReference>
<dbReference type="Pfam" id="PF23493">
    <property type="entry name" value="CysS_C"/>
    <property type="match status" value="1"/>
</dbReference>
<dbReference type="Proteomes" id="UP000231246">
    <property type="component" value="Unassembled WGS sequence"/>
</dbReference>
<evidence type="ECO:0000256" key="10">
    <source>
        <dbReference type="SAM" id="Coils"/>
    </source>
</evidence>
<evidence type="ECO:0000256" key="8">
    <source>
        <dbReference type="ARBA" id="ARBA00023146"/>
    </source>
</evidence>
<comment type="caution">
    <text evidence="13">The sequence shown here is derived from an EMBL/GenBank/DDBJ whole genome shotgun (WGS) entry which is preliminary data.</text>
</comment>
<feature type="short sequence motif" description="'HIGH' region" evidence="9">
    <location>
        <begin position="29"/>
        <end position="39"/>
    </location>
</feature>
<accession>A0A2H0BW36</accession>
<keyword evidence="7 9" id="KW-0648">Protein biosynthesis</keyword>
<dbReference type="NCBIfam" id="TIGR00435">
    <property type="entry name" value="cysS"/>
    <property type="match status" value="1"/>
</dbReference>
<keyword evidence="3 9" id="KW-0479">Metal-binding</keyword>
<organism evidence="13 14">
    <name type="scientific">Candidatus Roizmanbacteria bacterium CG22_combo_CG10-13_8_21_14_all_38_20</name>
    <dbReference type="NCBI Taxonomy" id="1974862"/>
    <lineage>
        <taxon>Bacteria</taxon>
        <taxon>Candidatus Roizmaniibacteriota</taxon>
    </lineage>
</organism>
<dbReference type="SUPFAM" id="SSF47323">
    <property type="entry name" value="Anticodon-binding domain of a subclass of class I aminoacyl-tRNA synthetases"/>
    <property type="match status" value="1"/>
</dbReference>
<dbReference type="CDD" id="cd00672">
    <property type="entry name" value="CysRS_core"/>
    <property type="match status" value="1"/>
</dbReference>
<name>A0A2H0BW36_9BACT</name>
<dbReference type="GO" id="GO:0006423">
    <property type="term" value="P:cysteinyl-tRNA aminoacylation"/>
    <property type="evidence" value="ECO:0007669"/>
    <property type="project" value="UniProtKB-UniRule"/>
</dbReference>
<evidence type="ECO:0000256" key="4">
    <source>
        <dbReference type="ARBA" id="ARBA00022741"/>
    </source>
</evidence>
<dbReference type="InterPro" id="IPR014729">
    <property type="entry name" value="Rossmann-like_a/b/a_fold"/>
</dbReference>
<dbReference type="Gene3D" id="3.40.50.620">
    <property type="entry name" value="HUPs"/>
    <property type="match status" value="1"/>
</dbReference>
<feature type="binding site" evidence="9">
    <location>
        <position position="252"/>
    </location>
    <ligand>
        <name>Zn(2+)</name>
        <dbReference type="ChEBI" id="CHEBI:29105"/>
    </ligand>
</feature>
<keyword evidence="6 9" id="KW-0067">ATP-binding</keyword>
<dbReference type="EC" id="6.1.1.16" evidence="9"/>
<evidence type="ECO:0000313" key="13">
    <source>
        <dbReference type="EMBL" id="PIP61814.1"/>
    </source>
</evidence>
<evidence type="ECO:0000256" key="6">
    <source>
        <dbReference type="ARBA" id="ARBA00022840"/>
    </source>
</evidence>
<dbReference type="AlphaFoldDB" id="A0A2H0BW36"/>
<keyword evidence="10" id="KW-0175">Coiled coil</keyword>
<comment type="catalytic activity">
    <reaction evidence="9">
        <text>tRNA(Cys) + L-cysteine + ATP = L-cysteinyl-tRNA(Cys) + AMP + diphosphate</text>
        <dbReference type="Rhea" id="RHEA:17773"/>
        <dbReference type="Rhea" id="RHEA-COMP:9661"/>
        <dbReference type="Rhea" id="RHEA-COMP:9679"/>
        <dbReference type="ChEBI" id="CHEBI:30616"/>
        <dbReference type="ChEBI" id="CHEBI:33019"/>
        <dbReference type="ChEBI" id="CHEBI:35235"/>
        <dbReference type="ChEBI" id="CHEBI:78442"/>
        <dbReference type="ChEBI" id="CHEBI:78517"/>
        <dbReference type="ChEBI" id="CHEBI:456215"/>
        <dbReference type="EC" id="6.1.1.16"/>
    </reaction>
</comment>
<dbReference type="EMBL" id="PCTA01000015">
    <property type="protein sequence ID" value="PIP61814.1"/>
    <property type="molecule type" value="Genomic_DNA"/>
</dbReference>
<sequence>MKLYNTLSRKIEEFEPLNPPKVGLYTCGPTVYDYEHIGHGRKYVNDDILTRTLSYFNYEVNHVQNVTDVGHLVSDADEGEDKLEKGAKKHNKSVYEVVDFFTKHFYRSMDMLNIKRPNIIAKATEHILAQIKLVSQLVDKNYAYDTPEAVYFNVTKFKNYGALDPQQMDEKKTAVREEVQTGDHKKNPADFALWFKRVGRFKDHIMHWDSPWGDGFPGWHIECSAMSMQYLGPTLDIHTGGVDHIAVHHPNEIAQSEGATGREFVKYWVHHEMLLVNGKKMSKSLDNVYKIEDIIEKGFEPLDLRYLYLTAHYRKQQNFTWEALKSVRTTRIRLGKLVSQWDDPRENGIEELETKFSLAICNDLNMPEALAVLWETVNSDYPTGAKHASVLKMDKVLGLQLDKVSDGRLKLKNLPDKIQKLVQKRQEYRKQKEWKQADILRGEINEHGYEVEDMGASSAVYAKDRSVNK</sequence>
<keyword evidence="8 9" id="KW-0030">Aminoacyl-tRNA synthetase</keyword>
<evidence type="ECO:0000259" key="11">
    <source>
        <dbReference type="Pfam" id="PF01406"/>
    </source>
</evidence>
<dbReference type="PRINTS" id="PR00983">
    <property type="entry name" value="TRNASYNTHCYS"/>
</dbReference>
<dbReference type="InterPro" id="IPR056411">
    <property type="entry name" value="CysS_C"/>
</dbReference>
<comment type="subunit">
    <text evidence="1 9">Monomer.</text>
</comment>
<gene>
    <name evidence="9" type="primary">cysS</name>
    <name evidence="13" type="ORF">COW99_02195</name>
</gene>
<dbReference type="PANTHER" id="PTHR10890:SF3">
    <property type="entry name" value="CYSTEINE--TRNA LIGASE, CYTOPLASMIC"/>
    <property type="match status" value="1"/>
</dbReference>
<evidence type="ECO:0000256" key="1">
    <source>
        <dbReference type="ARBA" id="ARBA00011245"/>
    </source>
</evidence>
<dbReference type="InterPro" id="IPR032678">
    <property type="entry name" value="tRNA-synt_1_cat_dom"/>
</dbReference>
<keyword evidence="2 9" id="KW-0436">Ligase</keyword>
<feature type="binding site" evidence="9">
    <location>
        <position position="223"/>
    </location>
    <ligand>
        <name>Zn(2+)</name>
        <dbReference type="ChEBI" id="CHEBI:29105"/>
    </ligand>
</feature>
<dbReference type="SUPFAM" id="SSF52374">
    <property type="entry name" value="Nucleotidylyl transferase"/>
    <property type="match status" value="1"/>
</dbReference>
<feature type="binding site" evidence="9">
    <location>
        <position position="27"/>
    </location>
    <ligand>
        <name>Zn(2+)</name>
        <dbReference type="ChEBI" id="CHEBI:29105"/>
    </ligand>
</feature>
<dbReference type="InterPro" id="IPR009080">
    <property type="entry name" value="tRNAsynth_Ia_anticodon-bd"/>
</dbReference>
<protein>
    <recommendedName>
        <fullName evidence="9">Cysteine--tRNA ligase</fullName>
        <ecNumber evidence="9">6.1.1.16</ecNumber>
    </recommendedName>
    <alternativeName>
        <fullName evidence="9">Cysteinyl-tRNA synthetase</fullName>
        <shortName evidence="9">CysRS</shortName>
    </alternativeName>
</protein>
<keyword evidence="5 9" id="KW-0862">Zinc</keyword>
<dbReference type="GO" id="GO:0005829">
    <property type="term" value="C:cytosol"/>
    <property type="evidence" value="ECO:0007669"/>
    <property type="project" value="TreeGrafter"/>
</dbReference>
<keyword evidence="9" id="KW-0963">Cytoplasm</keyword>
<comment type="subcellular location">
    <subcellularLocation>
        <location evidence="9">Cytoplasm</location>
    </subcellularLocation>
</comment>
<feature type="domain" description="Cysteinyl-tRNA ligase anticodon binding" evidence="12">
    <location>
        <begin position="413"/>
        <end position="454"/>
    </location>
</feature>
<dbReference type="GO" id="GO:0004817">
    <property type="term" value="F:cysteine-tRNA ligase activity"/>
    <property type="evidence" value="ECO:0007669"/>
    <property type="project" value="UniProtKB-UniRule"/>
</dbReference>
<feature type="coiled-coil region" evidence="10">
    <location>
        <begin position="411"/>
        <end position="438"/>
    </location>
</feature>
<keyword evidence="4 9" id="KW-0547">Nucleotide-binding</keyword>
<feature type="binding site" evidence="9">
    <location>
        <position position="248"/>
    </location>
    <ligand>
        <name>Zn(2+)</name>
        <dbReference type="ChEBI" id="CHEBI:29105"/>
    </ligand>
</feature>
<comment type="cofactor">
    <cofactor evidence="9">
        <name>Zn(2+)</name>
        <dbReference type="ChEBI" id="CHEBI:29105"/>
    </cofactor>
    <text evidence="9">Binds 1 zinc ion per subunit.</text>
</comment>
<dbReference type="Gene3D" id="1.20.120.640">
    <property type="entry name" value="Anticodon-binding domain of a subclass of class I aminoacyl-tRNA synthetases"/>
    <property type="match status" value="1"/>
</dbReference>
<comment type="similarity">
    <text evidence="9">Belongs to the class-I aminoacyl-tRNA synthetase family.</text>
</comment>
<evidence type="ECO:0000256" key="2">
    <source>
        <dbReference type="ARBA" id="ARBA00022598"/>
    </source>
</evidence>
<dbReference type="InterPro" id="IPR024909">
    <property type="entry name" value="Cys-tRNA/MSH_ligase"/>
</dbReference>
<evidence type="ECO:0000256" key="9">
    <source>
        <dbReference type="HAMAP-Rule" id="MF_00041"/>
    </source>
</evidence>
<reference evidence="13 14" key="1">
    <citation type="submission" date="2017-09" db="EMBL/GenBank/DDBJ databases">
        <title>Depth-based differentiation of microbial function through sediment-hosted aquifers and enrichment of novel symbionts in the deep terrestrial subsurface.</title>
        <authorList>
            <person name="Probst A.J."/>
            <person name="Ladd B."/>
            <person name="Jarett J.K."/>
            <person name="Geller-Mcgrath D.E."/>
            <person name="Sieber C.M."/>
            <person name="Emerson J.B."/>
            <person name="Anantharaman K."/>
            <person name="Thomas B.C."/>
            <person name="Malmstrom R."/>
            <person name="Stieglmeier M."/>
            <person name="Klingl A."/>
            <person name="Woyke T."/>
            <person name="Ryan C.M."/>
            <person name="Banfield J.F."/>
        </authorList>
    </citation>
    <scope>NUCLEOTIDE SEQUENCE [LARGE SCALE GENOMIC DNA]</scope>
    <source>
        <strain evidence="13">CG22_combo_CG10-13_8_21_14_all_38_20</strain>
    </source>
</reference>
<evidence type="ECO:0000256" key="3">
    <source>
        <dbReference type="ARBA" id="ARBA00022723"/>
    </source>
</evidence>
<feature type="domain" description="tRNA synthetases class I catalytic" evidence="11">
    <location>
        <begin position="14"/>
        <end position="327"/>
    </location>
</feature>
<evidence type="ECO:0000256" key="5">
    <source>
        <dbReference type="ARBA" id="ARBA00022833"/>
    </source>
</evidence>
<dbReference type="PANTHER" id="PTHR10890">
    <property type="entry name" value="CYSTEINYL-TRNA SYNTHETASE"/>
    <property type="match status" value="1"/>
</dbReference>
<dbReference type="InterPro" id="IPR015803">
    <property type="entry name" value="Cys-tRNA-ligase"/>
</dbReference>
<proteinExistence type="inferred from homology"/>
<dbReference type="GO" id="GO:0005524">
    <property type="term" value="F:ATP binding"/>
    <property type="evidence" value="ECO:0007669"/>
    <property type="project" value="UniProtKB-UniRule"/>
</dbReference>
<dbReference type="HAMAP" id="MF_00041">
    <property type="entry name" value="Cys_tRNA_synth"/>
    <property type="match status" value="1"/>
</dbReference>
<evidence type="ECO:0000256" key="7">
    <source>
        <dbReference type="ARBA" id="ARBA00022917"/>
    </source>
</evidence>
<evidence type="ECO:0000313" key="14">
    <source>
        <dbReference type="Proteomes" id="UP000231246"/>
    </source>
</evidence>
<feature type="short sequence motif" description="'KMSKS' region" evidence="9">
    <location>
        <begin position="280"/>
        <end position="284"/>
    </location>
</feature>
<feature type="binding site" evidence="9">
    <location>
        <position position="283"/>
    </location>
    <ligand>
        <name>ATP</name>
        <dbReference type="ChEBI" id="CHEBI:30616"/>
    </ligand>
</feature>
<evidence type="ECO:0000259" key="12">
    <source>
        <dbReference type="Pfam" id="PF23493"/>
    </source>
</evidence>
<dbReference type="Pfam" id="PF01406">
    <property type="entry name" value="tRNA-synt_1e"/>
    <property type="match status" value="1"/>
</dbReference>